<dbReference type="RefSeq" id="WP_007716506.1">
    <property type="nucleotide sequence ID" value="NZ_BAAFZQ010000004.1"/>
</dbReference>
<gene>
    <name evidence="1" type="ORF">AB432_012965</name>
</gene>
<sequence length="88" mass="10227">MNNMSKRLFERLQGKATENVDEEKLRSLAGQVKRSDFEDETKLRQIIRTLATLSGKQLTPEKEDKVIEMFRNQEINLGDMSTLTKLLK</sequence>
<dbReference type="Proteomes" id="UP000036061">
    <property type="component" value="Chromosome"/>
</dbReference>
<dbReference type="eggNOG" id="ENOG5032Y6J">
    <property type="taxonomic scope" value="Bacteria"/>
</dbReference>
<dbReference type="AlphaFoldDB" id="A0A0J6BNC3"/>
<dbReference type="GeneID" id="95753306"/>
<evidence type="ECO:0000313" key="1">
    <source>
        <dbReference type="EMBL" id="AWX55898.1"/>
    </source>
</evidence>
<protein>
    <submittedName>
        <fullName evidence="1">Uncharacterized protein</fullName>
    </submittedName>
</protein>
<reference evidence="1 2" key="1">
    <citation type="journal article" date="2015" name="Genome Announc.">
        <title>Draft Genome Sequence of Brevibacillus brevis DZQ7, a Plant Growth-Promoting Rhizobacterium with Broad-Spectrum Antimicrobial Activity.</title>
        <authorList>
            <person name="Hou Q."/>
            <person name="Wang C."/>
            <person name="Hou X."/>
            <person name="Xia Z."/>
            <person name="Ye J."/>
            <person name="Liu K."/>
            <person name="Liu H."/>
            <person name="Wang J."/>
            <person name="Guo H."/>
            <person name="Yu X."/>
            <person name="Yang Y."/>
            <person name="Du B."/>
            <person name="Ding Y."/>
        </authorList>
    </citation>
    <scope>NUCLEOTIDE SEQUENCE [LARGE SCALE GENOMIC DNA]</scope>
    <source>
        <strain evidence="1 2">DZQ7</strain>
    </source>
</reference>
<accession>A0A0J6BNC3</accession>
<organism evidence="1 2">
    <name type="scientific">Brevibacillus brevis</name>
    <name type="common">Bacillus brevis</name>
    <dbReference type="NCBI Taxonomy" id="1393"/>
    <lineage>
        <taxon>Bacteria</taxon>
        <taxon>Bacillati</taxon>
        <taxon>Bacillota</taxon>
        <taxon>Bacilli</taxon>
        <taxon>Bacillales</taxon>
        <taxon>Paenibacillaceae</taxon>
        <taxon>Brevibacillus</taxon>
    </lineage>
</organism>
<dbReference type="InterPro" id="IPR025942">
    <property type="entry name" value="SpoVIF"/>
</dbReference>
<dbReference type="EMBL" id="CP030117">
    <property type="protein sequence ID" value="AWX55898.1"/>
    <property type="molecule type" value="Genomic_DNA"/>
</dbReference>
<name>A0A0J6BNC3_BREBE</name>
<evidence type="ECO:0000313" key="2">
    <source>
        <dbReference type="Proteomes" id="UP000036061"/>
    </source>
</evidence>
<dbReference type="Pfam" id="PF14069">
    <property type="entry name" value="SpoVIF"/>
    <property type="match status" value="1"/>
</dbReference>
<proteinExistence type="predicted"/>